<dbReference type="AlphaFoldDB" id="A0A094PWR5"/>
<reference evidence="1" key="1">
    <citation type="submission" date="2014-05" db="EMBL/GenBank/DDBJ databases">
        <title>Key roles for freshwater Actinobacteria revealed by deep metagenomic sequencing.</title>
        <authorList>
            <person name="Ghai R."/>
            <person name="Mizuno C.M."/>
            <person name="Picazo A."/>
            <person name="Camacho A."/>
            <person name="Rodriguez-Valera F."/>
        </authorList>
    </citation>
    <scope>NUCLEOTIDE SEQUENCE</scope>
</reference>
<organism evidence="1">
    <name type="scientific">freshwater metagenome</name>
    <dbReference type="NCBI Taxonomy" id="449393"/>
    <lineage>
        <taxon>unclassified sequences</taxon>
        <taxon>metagenomes</taxon>
        <taxon>ecological metagenomes</taxon>
    </lineage>
</organism>
<dbReference type="InterPro" id="IPR011013">
    <property type="entry name" value="Gal_mutarotase_sf_dom"/>
</dbReference>
<dbReference type="EMBL" id="JNSK01000139">
    <property type="protein sequence ID" value="KGA14169.1"/>
    <property type="molecule type" value="Genomic_DNA"/>
</dbReference>
<proteinExistence type="predicted"/>
<comment type="caution">
    <text evidence="1">The sequence shown here is derived from an EMBL/GenBank/DDBJ whole genome shotgun (WGS) entry which is preliminary data.</text>
</comment>
<dbReference type="GO" id="GO:0005975">
    <property type="term" value="P:carbohydrate metabolic process"/>
    <property type="evidence" value="ECO:0007669"/>
    <property type="project" value="InterPro"/>
</dbReference>
<dbReference type="Gene3D" id="2.70.98.10">
    <property type="match status" value="1"/>
</dbReference>
<gene>
    <name evidence="1" type="ORF">GM50_20560</name>
</gene>
<sequence length="315" mass="35671">MSHLHLKSSELELVIDANYGADILSIKTADKHQEVLLQTPWADRAEAVIRQEQRSIYLEPQAHWMERYRGGWQMICPVAGPPRVIHGAPVGFHGEAAISTWKVNNLESTSARMQLDFFSLPIRIEREVSVDGNVIEITDVITNLSNLELEFDYSSHPAFGGALLEGEVSIETSAQKFHLDEESISPHGISGSTHDWPLVKGENGKVLDLSRLPSPPTRLGVFGWLSDFGSKKWYRIKNIDTNITFEMEWESEFLDFAWFWLEFNDNEGSPWFRNVRTFAIEPSSTQTSGENRKSILQLKGNQATTIKQIVRITSS</sequence>
<dbReference type="InterPro" id="IPR014718">
    <property type="entry name" value="GH-type_carb-bd"/>
</dbReference>
<accession>A0A094PWR5</accession>
<name>A0A094PWR5_9ZZZZ</name>
<protein>
    <recommendedName>
        <fullName evidence="2">Aldose 1-epimerase</fullName>
    </recommendedName>
</protein>
<evidence type="ECO:0000313" key="1">
    <source>
        <dbReference type="EMBL" id="KGA14169.1"/>
    </source>
</evidence>
<dbReference type="GO" id="GO:0030246">
    <property type="term" value="F:carbohydrate binding"/>
    <property type="evidence" value="ECO:0007669"/>
    <property type="project" value="InterPro"/>
</dbReference>
<evidence type="ECO:0008006" key="2">
    <source>
        <dbReference type="Google" id="ProtNLM"/>
    </source>
</evidence>
<dbReference type="GO" id="GO:0003824">
    <property type="term" value="F:catalytic activity"/>
    <property type="evidence" value="ECO:0007669"/>
    <property type="project" value="InterPro"/>
</dbReference>
<dbReference type="SUPFAM" id="SSF74650">
    <property type="entry name" value="Galactose mutarotase-like"/>
    <property type="match status" value="1"/>
</dbReference>